<proteinExistence type="predicted"/>
<dbReference type="AlphaFoldDB" id="A0A937L656"/>
<feature type="domain" description="Heparinase II/III-like C-terminal" evidence="2">
    <location>
        <begin position="312"/>
        <end position="561"/>
    </location>
</feature>
<dbReference type="Gene3D" id="2.70.98.70">
    <property type="match status" value="1"/>
</dbReference>
<dbReference type="Gene3D" id="1.50.10.100">
    <property type="entry name" value="Chondroitin AC/alginate lyase"/>
    <property type="match status" value="1"/>
</dbReference>
<evidence type="ECO:0000259" key="2">
    <source>
        <dbReference type="Pfam" id="PF07940"/>
    </source>
</evidence>
<dbReference type="Pfam" id="PF07940">
    <property type="entry name" value="Hepar_II_III_C"/>
    <property type="match status" value="1"/>
</dbReference>
<name>A0A937L656_9PROT</name>
<dbReference type="GO" id="GO:0016829">
    <property type="term" value="F:lyase activity"/>
    <property type="evidence" value="ECO:0007669"/>
    <property type="project" value="InterPro"/>
</dbReference>
<organism evidence="3 4">
    <name type="scientific">PS1 clade bacterium</name>
    <dbReference type="NCBI Taxonomy" id="2175152"/>
    <lineage>
        <taxon>Bacteria</taxon>
        <taxon>Pseudomonadati</taxon>
        <taxon>Pseudomonadota</taxon>
        <taxon>Alphaproteobacteria</taxon>
        <taxon>PS1 clade</taxon>
    </lineage>
</organism>
<evidence type="ECO:0000313" key="3">
    <source>
        <dbReference type="EMBL" id="MBL6761205.1"/>
    </source>
</evidence>
<accession>A0A937L656</accession>
<sequence>MARAQRLASRFETVSASAARLRQNLTIAFYRSPFGRGLWRGVNEPTLFDYPSGLRPGNRLRGESWLAGDYSLPGGVLHGDDQSPFEMTPPSAAWRDSLHSFSWAPDVLAVADGGGHEAMREAILNWTLGPYIERRALMHPALVGRRLARWAQALSEIKSGFDGQAMARIHSSFSAQTRWLEKVAQQCDDGLDRLHASLGLTLAACALPQQGQTLRRGMDLLSREIRRQILPDGGHASRNPAVLADLLADLMALEAVLKARQVELPSHMATARRNMQTLLTMLRHKDGRLAVFNGGLESDAAELAAVLGKTAKPIGFAQKSGYQRLEAGDSCVLVDIGNAPRGSHSVAAHAAPMAFEMSHGSDRLIVNCGPNLVHGSDWQLAARDLAAHSTLAFDADVTDPFLRSGLAARRLGPRVNGEGWQVTGRRVEDKSGIWLEASHAIFLKTHGVRHNRRFFIDAAGEDIRGEDMLLADMAHQPLQGAGFHLRFHLHPQVRASLQSAGDAVLLLTPSGHGWQFRLASDVTAPLSIEESVYMGHSGIPQRSQQLAVKGTLAHGDTLLRWALRYAGRQTTRRRR</sequence>
<dbReference type="GO" id="GO:0030313">
    <property type="term" value="C:cell envelope"/>
    <property type="evidence" value="ECO:0007669"/>
    <property type="project" value="UniProtKB-SubCell"/>
</dbReference>
<dbReference type="EMBL" id="JADHOK010000004">
    <property type="protein sequence ID" value="MBL6761205.1"/>
    <property type="molecule type" value="Genomic_DNA"/>
</dbReference>
<comment type="caution">
    <text evidence="3">The sequence shown here is derived from an EMBL/GenBank/DDBJ whole genome shotgun (WGS) entry which is preliminary data.</text>
</comment>
<dbReference type="InterPro" id="IPR008929">
    <property type="entry name" value="Chondroitin_lyas"/>
</dbReference>
<protein>
    <submittedName>
        <fullName evidence="3">Heparinase II/III family protein</fullName>
    </submittedName>
</protein>
<gene>
    <name evidence="3" type="ORF">ISQ19_00735</name>
</gene>
<evidence type="ECO:0000313" key="4">
    <source>
        <dbReference type="Proteomes" id="UP000785783"/>
    </source>
</evidence>
<evidence type="ECO:0000256" key="1">
    <source>
        <dbReference type="ARBA" id="ARBA00004196"/>
    </source>
</evidence>
<comment type="subcellular location">
    <subcellularLocation>
        <location evidence="1">Cell envelope</location>
    </subcellularLocation>
</comment>
<reference evidence="3" key="1">
    <citation type="submission" date="2020-10" db="EMBL/GenBank/DDBJ databases">
        <title>Microbiome of the Black Sea water column analyzed by genome centric metagenomics.</title>
        <authorList>
            <person name="Cabello-Yeves P.J."/>
            <person name="Callieri C."/>
            <person name="Picazo A."/>
            <person name="Mehrshad M."/>
            <person name="Haro-Moreno J.M."/>
            <person name="Roda-Garcia J."/>
            <person name="Dzembekova N."/>
            <person name="Slabakova V."/>
            <person name="Slabakova N."/>
            <person name="Moncheva S."/>
            <person name="Rodriguez-Valera F."/>
        </authorList>
    </citation>
    <scope>NUCLEOTIDE SEQUENCE</scope>
    <source>
        <strain evidence="3">BS307-5m-G5</strain>
    </source>
</reference>
<dbReference type="Proteomes" id="UP000785783">
    <property type="component" value="Unassembled WGS sequence"/>
</dbReference>
<dbReference type="InterPro" id="IPR012480">
    <property type="entry name" value="Hepar_II_III_C"/>
</dbReference>